<keyword evidence="4" id="KW-0378">Hydrolase</keyword>
<name>A0A2I1M3X4_9BIFI</name>
<evidence type="ECO:0000256" key="5">
    <source>
        <dbReference type="ARBA" id="ARBA00022989"/>
    </source>
</evidence>
<reference evidence="10 11" key="1">
    <citation type="submission" date="2017-12" db="EMBL/GenBank/DDBJ databases">
        <title>Phylogenetic diversity of female urinary microbiome.</title>
        <authorList>
            <person name="Thomas-White K."/>
            <person name="Wolfe A.J."/>
        </authorList>
    </citation>
    <scope>NUCLEOTIDE SEQUENCE [LARGE SCALE GENOMIC DNA]</scope>
    <source>
        <strain evidence="10 11">UMB0064</strain>
    </source>
</reference>
<feature type="transmembrane region" description="Helical" evidence="8">
    <location>
        <begin position="187"/>
        <end position="205"/>
    </location>
</feature>
<evidence type="ECO:0000256" key="2">
    <source>
        <dbReference type="ARBA" id="ARBA00009045"/>
    </source>
</evidence>
<feature type="transmembrane region" description="Helical" evidence="8">
    <location>
        <begin position="156"/>
        <end position="175"/>
    </location>
</feature>
<feature type="transmembrane region" description="Helical" evidence="8">
    <location>
        <begin position="70"/>
        <end position="94"/>
    </location>
</feature>
<dbReference type="Proteomes" id="UP000242263">
    <property type="component" value="Unassembled WGS sequence"/>
</dbReference>
<dbReference type="InterPro" id="IPR022764">
    <property type="entry name" value="Peptidase_S54_rhomboid_dom"/>
</dbReference>
<dbReference type="InterPro" id="IPR050925">
    <property type="entry name" value="Rhomboid_protease_S54"/>
</dbReference>
<dbReference type="GO" id="GO:0004252">
    <property type="term" value="F:serine-type endopeptidase activity"/>
    <property type="evidence" value="ECO:0007669"/>
    <property type="project" value="InterPro"/>
</dbReference>
<dbReference type="RefSeq" id="WP_049216593.1">
    <property type="nucleotide sequence ID" value="NZ_JASODN010000002.1"/>
</dbReference>
<comment type="caution">
    <text evidence="10">The sequence shown here is derived from an EMBL/GenBank/DDBJ whole genome shotgun (WGS) entry which is preliminary data.</text>
</comment>
<feature type="transmembrane region" description="Helical" evidence="8">
    <location>
        <begin position="131"/>
        <end position="150"/>
    </location>
</feature>
<gene>
    <name evidence="10" type="ORF">CYJ32_04750</name>
</gene>
<keyword evidence="3 8" id="KW-0812">Transmembrane</keyword>
<dbReference type="PANTHER" id="PTHR43731">
    <property type="entry name" value="RHOMBOID PROTEASE"/>
    <property type="match status" value="1"/>
</dbReference>
<comment type="subcellular location">
    <subcellularLocation>
        <location evidence="1">Membrane</location>
        <topology evidence="1">Multi-pass membrane protein</topology>
    </subcellularLocation>
</comment>
<keyword evidence="5 8" id="KW-1133">Transmembrane helix</keyword>
<feature type="transmembrane region" description="Helical" evidence="8">
    <location>
        <begin position="241"/>
        <end position="262"/>
    </location>
</feature>
<evidence type="ECO:0000256" key="8">
    <source>
        <dbReference type="SAM" id="Phobius"/>
    </source>
</evidence>
<comment type="similarity">
    <text evidence="2">Belongs to the peptidase S54 family.</text>
</comment>
<dbReference type="GO" id="GO:0016020">
    <property type="term" value="C:membrane"/>
    <property type="evidence" value="ECO:0007669"/>
    <property type="project" value="UniProtKB-SubCell"/>
</dbReference>
<dbReference type="Pfam" id="PF01694">
    <property type="entry name" value="Rhomboid"/>
    <property type="match status" value="1"/>
</dbReference>
<feature type="transmembrane region" description="Helical" evidence="8">
    <location>
        <begin position="100"/>
        <end position="119"/>
    </location>
</feature>
<dbReference type="AlphaFoldDB" id="A0A2I1M3X4"/>
<evidence type="ECO:0000256" key="3">
    <source>
        <dbReference type="ARBA" id="ARBA00022692"/>
    </source>
</evidence>
<dbReference type="PANTHER" id="PTHR43731:SF14">
    <property type="entry name" value="PRESENILIN-ASSOCIATED RHOMBOID-LIKE PROTEIN, MITOCHONDRIAL"/>
    <property type="match status" value="1"/>
</dbReference>
<evidence type="ECO:0000256" key="6">
    <source>
        <dbReference type="ARBA" id="ARBA00023136"/>
    </source>
</evidence>
<feature type="transmembrane region" description="Helical" evidence="8">
    <location>
        <begin position="211"/>
        <end position="229"/>
    </location>
</feature>
<feature type="region of interest" description="Disordered" evidence="7">
    <location>
        <begin position="1"/>
        <end position="25"/>
    </location>
</feature>
<evidence type="ECO:0000259" key="9">
    <source>
        <dbReference type="Pfam" id="PF01694"/>
    </source>
</evidence>
<evidence type="ECO:0000256" key="7">
    <source>
        <dbReference type="SAM" id="MobiDB-lite"/>
    </source>
</evidence>
<evidence type="ECO:0000313" key="10">
    <source>
        <dbReference type="EMBL" id="PKZ14832.1"/>
    </source>
</evidence>
<dbReference type="SUPFAM" id="SSF144091">
    <property type="entry name" value="Rhomboid-like"/>
    <property type="match status" value="1"/>
</dbReference>
<proteinExistence type="inferred from homology"/>
<dbReference type="Gene3D" id="1.20.1540.10">
    <property type="entry name" value="Rhomboid-like"/>
    <property type="match status" value="1"/>
</dbReference>
<evidence type="ECO:0000313" key="11">
    <source>
        <dbReference type="Proteomes" id="UP000242263"/>
    </source>
</evidence>
<dbReference type="SMART" id="SM01160">
    <property type="entry name" value="DUF1751"/>
    <property type="match status" value="1"/>
</dbReference>
<accession>A0A2I1M3X4</accession>
<keyword evidence="6 8" id="KW-0472">Membrane</keyword>
<evidence type="ECO:0000256" key="1">
    <source>
        <dbReference type="ARBA" id="ARBA00004141"/>
    </source>
</evidence>
<evidence type="ECO:0000256" key="4">
    <source>
        <dbReference type="ARBA" id="ARBA00022801"/>
    </source>
</evidence>
<sequence>MANPFTPGASGPAGPWDPRNPHRPQQNFSQRWQRFTRVWSNNWRLNGPNITQAIVALNLLVFVAQEVLKLFPVASATFTSYTALISGYSLFYPWTLLTSAFMHTGFTHILMNMLILYFVGKELEKLLGHRAFLSMYLISALGGSVAYVLWHGAAISAVMGASGAIYGLFGAMMTVYNRIGSRSQGMLLFLFIMLFVPIFFGNVAWQAHLGGFITGAALSTLMMRGLPIWRSASINKRMAIYGTFMTVILLIAWSARLVFALFF</sequence>
<protein>
    <submittedName>
        <fullName evidence="10">DUF1751 domain-containing protein</fullName>
    </submittedName>
</protein>
<organism evidence="10 11">
    <name type="scientific">Alloscardovia omnicolens</name>
    <dbReference type="NCBI Taxonomy" id="419015"/>
    <lineage>
        <taxon>Bacteria</taxon>
        <taxon>Bacillati</taxon>
        <taxon>Actinomycetota</taxon>
        <taxon>Actinomycetes</taxon>
        <taxon>Bifidobacteriales</taxon>
        <taxon>Bifidobacteriaceae</taxon>
        <taxon>Alloscardovia</taxon>
    </lineage>
</organism>
<dbReference type="EMBL" id="PKGU01000003">
    <property type="protein sequence ID" value="PKZ14832.1"/>
    <property type="molecule type" value="Genomic_DNA"/>
</dbReference>
<feature type="domain" description="Peptidase S54 rhomboid" evidence="9">
    <location>
        <begin position="93"/>
        <end position="224"/>
    </location>
</feature>
<dbReference type="InterPro" id="IPR035952">
    <property type="entry name" value="Rhomboid-like_sf"/>
</dbReference>